<dbReference type="Proteomes" id="UP000662939">
    <property type="component" value="Chromosome"/>
</dbReference>
<dbReference type="Pfam" id="PF00583">
    <property type="entry name" value="Acetyltransf_1"/>
    <property type="match status" value="1"/>
</dbReference>
<dbReference type="PANTHER" id="PTHR43877">
    <property type="entry name" value="AMINOALKYLPHOSPHONATE N-ACETYLTRANSFERASE-RELATED-RELATED"/>
    <property type="match status" value="1"/>
</dbReference>
<keyword evidence="2" id="KW-0012">Acyltransferase</keyword>
<dbReference type="PROSITE" id="PS51186">
    <property type="entry name" value="GNAT"/>
    <property type="match status" value="1"/>
</dbReference>
<evidence type="ECO:0000256" key="1">
    <source>
        <dbReference type="ARBA" id="ARBA00022679"/>
    </source>
</evidence>
<dbReference type="Gene3D" id="3.40.630.30">
    <property type="match status" value="1"/>
</dbReference>
<dbReference type="GO" id="GO:0008080">
    <property type="term" value="F:N-acetyltransferase activity"/>
    <property type="evidence" value="ECO:0007669"/>
    <property type="project" value="InterPro"/>
</dbReference>
<protein>
    <submittedName>
        <fullName evidence="4">Ribosomal protein S18-alanine N-acetyltransferase</fullName>
    </submittedName>
</protein>
<dbReference type="RefSeq" id="WP_213171809.1">
    <property type="nucleotide sequence ID" value="NZ_CP070496.1"/>
</dbReference>
<keyword evidence="5" id="KW-1185">Reference proteome</keyword>
<dbReference type="AlphaFoldDB" id="A0A895XVY9"/>
<dbReference type="GO" id="GO:0005840">
    <property type="term" value="C:ribosome"/>
    <property type="evidence" value="ECO:0007669"/>
    <property type="project" value="UniProtKB-KW"/>
</dbReference>
<reference evidence="4" key="1">
    <citation type="submission" date="2021-02" db="EMBL/GenBank/DDBJ databases">
        <title>Natronoglycomyces albus gen. nov., sp. nov, a haloalkaliphilic actinobacterium from a soda solonchak soil.</title>
        <authorList>
            <person name="Sorokin D.Y."/>
            <person name="Khijniak T.V."/>
            <person name="Zakharycheva A.P."/>
            <person name="Boueva O.V."/>
            <person name="Ariskina E.V."/>
            <person name="Hahnke R.L."/>
            <person name="Bunk B."/>
            <person name="Sproer C."/>
            <person name="Schumann P."/>
            <person name="Evtushenko L.I."/>
            <person name="Kublanov I.V."/>
        </authorList>
    </citation>
    <scope>NUCLEOTIDE SEQUENCE</scope>
    <source>
        <strain evidence="4">DSM 106290</strain>
    </source>
</reference>
<accession>A0A895XVY9</accession>
<dbReference type="KEGG" id="nav:JQS30_02380"/>
<keyword evidence="4" id="KW-0687">Ribonucleoprotein</keyword>
<dbReference type="NCBIfam" id="TIGR01575">
    <property type="entry name" value="rimI"/>
    <property type="match status" value="1"/>
</dbReference>
<evidence type="ECO:0000313" key="5">
    <source>
        <dbReference type="Proteomes" id="UP000662939"/>
    </source>
</evidence>
<evidence type="ECO:0000259" key="3">
    <source>
        <dbReference type="PROSITE" id="PS51186"/>
    </source>
</evidence>
<dbReference type="InterPro" id="IPR006464">
    <property type="entry name" value="AcTrfase_RimI/Ard1"/>
</dbReference>
<dbReference type="CDD" id="cd04301">
    <property type="entry name" value="NAT_SF"/>
    <property type="match status" value="1"/>
</dbReference>
<name>A0A895XVY9_9ACTN</name>
<evidence type="ECO:0000313" key="4">
    <source>
        <dbReference type="EMBL" id="QSB05798.1"/>
    </source>
</evidence>
<keyword evidence="1" id="KW-0808">Transferase</keyword>
<dbReference type="InterPro" id="IPR016181">
    <property type="entry name" value="Acyl_CoA_acyltransferase"/>
</dbReference>
<keyword evidence="4" id="KW-0689">Ribosomal protein</keyword>
<feature type="domain" description="N-acetyltransferase" evidence="3">
    <location>
        <begin position="8"/>
        <end position="160"/>
    </location>
</feature>
<evidence type="ECO:0000256" key="2">
    <source>
        <dbReference type="ARBA" id="ARBA00023315"/>
    </source>
</evidence>
<dbReference type="SUPFAM" id="SSF55729">
    <property type="entry name" value="Acyl-CoA N-acyltransferases (Nat)"/>
    <property type="match status" value="1"/>
</dbReference>
<proteinExistence type="predicted"/>
<dbReference type="InterPro" id="IPR000182">
    <property type="entry name" value="GNAT_dom"/>
</dbReference>
<dbReference type="EMBL" id="CP070496">
    <property type="protein sequence ID" value="QSB05798.1"/>
    <property type="molecule type" value="Genomic_DNA"/>
</dbReference>
<gene>
    <name evidence="4" type="primary">rimI</name>
    <name evidence="4" type="ORF">JQS30_02380</name>
</gene>
<organism evidence="4 5">
    <name type="scientific">Natronoglycomyces albus</name>
    <dbReference type="NCBI Taxonomy" id="2811108"/>
    <lineage>
        <taxon>Bacteria</taxon>
        <taxon>Bacillati</taxon>
        <taxon>Actinomycetota</taxon>
        <taxon>Actinomycetes</taxon>
        <taxon>Glycomycetales</taxon>
        <taxon>Glycomycetaceae</taxon>
        <taxon>Natronoglycomyces</taxon>
    </lineage>
</organism>
<dbReference type="InterPro" id="IPR050832">
    <property type="entry name" value="Bact_Acetyltransf"/>
</dbReference>
<sequence>MNGTSTSYRIERLRWWHLRHIAHLEKLIFGAEAWTDGMLWAELAAGHYYRVALPSRPEPGAQDEVLAYAGLALVPPEEAWINNIAVAPAARGRGIARALLEDLLSHARDQGIQSVLLEVAVDNMPAQILYDSFGFDTVGIRKGYYQPSNTDAAVMRMELQ</sequence>